<sequence>MYAKLIVALCAVSFAHASGLLGAAPLAYSGHAIAAPAIATYAAAPAITYQFSHYNTININVDDYDNYFVKNVSEMNVKLEVLLCVVSVAFASAFYNQAPVVYNPYYSFGGYPIGTQEEYEYYDNSYGRAPVAAAYSTAQQNQAPFVAYNTRVVSPAFHPTAAPVASNVQVTSAPVQAVQPTGFSTTPVPLTDVNVVSQQQQLPVVPAVSTTVAPILSKSNQLGLVYPHTGIAPAVSTYGANNVVATSNLGNVNFQSFVNPTIATPDVYSTTQNPIVTSNINVPAVVAAKSNVVPYPYFNPHLNNIFSSSGYNFALNQGTNYNVDPTLIKTNVSYVVPYAGNPGGYISTPTDWSQNGYVPFISNQAFNNGNLYSSTASKFNVPLQPSSGIINPTLYHSTPNPPVQNVFGSGSSFASTLSQPQIFPTGNLVGSVPESAAPVNAMATANSFNSFPRLPQPVIATVSPKDASNIISYSTTTPRAFDGFVPVTSTYTSVKKQTIYAAPPIVSQPNAPSLYYTGSASPMTYNINSNRLLQNQLVANQGLLYASTPVSTLSPSVSHNGSPSPVIYSTIPAPITTTTPAPTTSNQEISSQVTTTARPTIITTQRPSSSTTYITNETTKLVTSPITTQSFNNYVSKTGVQSATTLRPSTIQNTVSKVSFSTVRPESTQTASYVPSFSVTKPIAISVANPTLTSKTQTVKYPLKPASSIATSSTTQSNFFTQRPTIASIQRQDAFAASLSEFSKPSTYKPPATNYYVPFVNIPASTGYVSSSISSNQKKDFIPIVSNYEKGLNVIIQPPITSETGATVAPSILDYSSTYVSQSTPPPEAVSSFVHSDQYLPPVLPVISDVGSNVVSYISEPVVTSTVGTPFVVSTTPRTLPLSYPSPGQEEKVVAYTNQATVKPVVYTTTPVITKVDLSPTLTPLSYAVPVSSEYAQLPSEQPLAYSDSPAVTTVNYV</sequence>
<evidence type="ECO:0000313" key="2">
    <source>
        <dbReference type="Proteomes" id="UP000824533"/>
    </source>
</evidence>
<evidence type="ECO:0000313" key="1">
    <source>
        <dbReference type="EMBL" id="KAJ0183209.1"/>
    </source>
</evidence>
<comment type="caution">
    <text evidence="1">The sequence shown here is derived from an EMBL/GenBank/DDBJ whole genome shotgun (WGS) entry which is preliminary data.</text>
</comment>
<reference evidence="1 2" key="1">
    <citation type="journal article" date="2021" name="Front. Genet.">
        <title>Chromosome-Level Genome Assembly Reveals Significant Gene Expansion in the Toll and IMD Signaling Pathways of Dendrolimus kikuchii.</title>
        <authorList>
            <person name="Zhou J."/>
            <person name="Wu P."/>
            <person name="Xiong Z."/>
            <person name="Liu N."/>
            <person name="Zhao N."/>
            <person name="Ji M."/>
            <person name="Qiu Y."/>
            <person name="Yang B."/>
        </authorList>
    </citation>
    <scope>NUCLEOTIDE SEQUENCE [LARGE SCALE GENOMIC DNA]</scope>
    <source>
        <strain evidence="1">Ann1</strain>
    </source>
</reference>
<organism evidence="1 2">
    <name type="scientific">Dendrolimus kikuchii</name>
    <dbReference type="NCBI Taxonomy" id="765133"/>
    <lineage>
        <taxon>Eukaryota</taxon>
        <taxon>Metazoa</taxon>
        <taxon>Ecdysozoa</taxon>
        <taxon>Arthropoda</taxon>
        <taxon>Hexapoda</taxon>
        <taxon>Insecta</taxon>
        <taxon>Pterygota</taxon>
        <taxon>Neoptera</taxon>
        <taxon>Endopterygota</taxon>
        <taxon>Lepidoptera</taxon>
        <taxon>Glossata</taxon>
        <taxon>Ditrysia</taxon>
        <taxon>Bombycoidea</taxon>
        <taxon>Lasiocampidae</taxon>
        <taxon>Dendrolimus</taxon>
    </lineage>
</organism>
<protein>
    <submittedName>
        <fullName evidence="1">Uncharacterized protein</fullName>
    </submittedName>
</protein>
<dbReference type="EMBL" id="CM034388">
    <property type="protein sequence ID" value="KAJ0183209.1"/>
    <property type="molecule type" value="Genomic_DNA"/>
</dbReference>
<dbReference type="Proteomes" id="UP000824533">
    <property type="component" value="Linkage Group LG02"/>
</dbReference>
<gene>
    <name evidence="1" type="ORF">K1T71_001185</name>
</gene>
<name>A0ACC1DGX0_9NEOP</name>
<keyword evidence="2" id="KW-1185">Reference proteome</keyword>
<accession>A0ACC1DGX0</accession>
<proteinExistence type="predicted"/>